<dbReference type="InterPro" id="IPR040198">
    <property type="entry name" value="Fido_containing"/>
</dbReference>
<feature type="binding site" evidence="1">
    <location>
        <position position="206"/>
    </location>
    <ligand>
        <name>ATP</name>
        <dbReference type="ChEBI" id="CHEBI:30616"/>
    </ligand>
</feature>
<dbReference type="PIRSF" id="PIRSF038925">
    <property type="entry name" value="AMP-prot_trans"/>
    <property type="match status" value="1"/>
</dbReference>
<evidence type="ECO:0000313" key="5">
    <source>
        <dbReference type="EMBL" id="OEZ98807.1"/>
    </source>
</evidence>
<keyword evidence="1" id="KW-0067">ATP-binding</keyword>
<dbReference type="SUPFAM" id="SSF140931">
    <property type="entry name" value="Fic-like"/>
    <property type="match status" value="1"/>
</dbReference>
<dbReference type="EMBL" id="LROM01000090">
    <property type="protein sequence ID" value="OEZ98807.1"/>
    <property type="molecule type" value="Genomic_DNA"/>
</dbReference>
<evidence type="ECO:0000259" key="4">
    <source>
        <dbReference type="PROSITE" id="PS51459"/>
    </source>
</evidence>
<dbReference type="Gene3D" id="1.10.3290.10">
    <property type="entry name" value="Fido-like domain"/>
    <property type="match status" value="1"/>
</dbReference>
<keyword evidence="6" id="KW-1185">Reference proteome</keyword>
<dbReference type="Pfam" id="PF21248">
    <property type="entry name" value="SoFic-like_C"/>
    <property type="match status" value="1"/>
</dbReference>
<gene>
    <name evidence="5" type="ORF">DUPY_29890</name>
</gene>
<feature type="binding site" evidence="1">
    <location>
        <position position="81"/>
    </location>
    <ligand>
        <name>ATP</name>
        <dbReference type="ChEBI" id="CHEBI:30616"/>
    </ligand>
</feature>
<keyword evidence="1" id="KW-0547">Nucleotide-binding</keyword>
<dbReference type="Proteomes" id="UP000175989">
    <property type="component" value="Unassembled WGS sequence"/>
</dbReference>
<dbReference type="AlphaFoldDB" id="A0A1E7WJF6"/>
<dbReference type="PANTHER" id="PTHR13504:SF35">
    <property type="entry name" value="PROTEIN ADENYLYLTRANSFERASE SOFIC"/>
    <property type="match status" value="1"/>
</dbReference>
<organism evidence="5 6">
    <name type="scientific">Duganella phyllosphaerae</name>
    <dbReference type="NCBI Taxonomy" id="762836"/>
    <lineage>
        <taxon>Bacteria</taxon>
        <taxon>Pseudomonadati</taxon>
        <taxon>Pseudomonadota</taxon>
        <taxon>Betaproteobacteria</taxon>
        <taxon>Burkholderiales</taxon>
        <taxon>Oxalobacteraceae</taxon>
        <taxon>Telluria group</taxon>
        <taxon>Duganella</taxon>
    </lineage>
</organism>
<proteinExistence type="predicted"/>
<feature type="binding site" evidence="3">
    <location>
        <begin position="210"/>
        <end position="217"/>
    </location>
    <ligand>
        <name>ATP</name>
        <dbReference type="ChEBI" id="CHEBI:30616"/>
    </ligand>
</feature>
<dbReference type="GO" id="GO:0016779">
    <property type="term" value="F:nucleotidyltransferase activity"/>
    <property type="evidence" value="ECO:0007669"/>
    <property type="project" value="UniProtKB-KW"/>
</dbReference>
<evidence type="ECO:0000256" key="2">
    <source>
        <dbReference type="PIRSR" id="PIRSR640198-1"/>
    </source>
</evidence>
<evidence type="ECO:0000313" key="6">
    <source>
        <dbReference type="Proteomes" id="UP000175989"/>
    </source>
</evidence>
<feature type="binding site" evidence="1">
    <location>
        <position position="248"/>
    </location>
    <ligand>
        <name>ATP</name>
        <dbReference type="ChEBI" id="CHEBI:30616"/>
    </ligand>
</feature>
<dbReference type="InterPro" id="IPR048770">
    <property type="entry name" value="SoFic-like_C"/>
</dbReference>
<feature type="domain" description="Fido" evidence="4">
    <location>
        <begin position="127"/>
        <end position="270"/>
    </location>
</feature>
<dbReference type="InterPro" id="IPR036597">
    <property type="entry name" value="Fido-like_dom_sf"/>
</dbReference>
<dbReference type="PATRIC" id="fig|762836.4.peg.3080"/>
<dbReference type="GO" id="GO:0005524">
    <property type="term" value="F:ATP binding"/>
    <property type="evidence" value="ECO:0007669"/>
    <property type="project" value="UniProtKB-KW"/>
</dbReference>
<sequence length="370" mass="41911">MLVFICTAIGSLMAFDRNQPYNDLPLLPPLQDLETKAVLKQAIGANRALANLRGLAGQIPNQIMLISSITLQEARLSSEIENIVTTNDELYRADADADGKADPHTKEVLRYRQALQHGFAALRERPLTTNLFIEIARLIKQSDIGIRALPGTALKNEMGEIVYTPPVGDHVIRDKLSDLERFLHADDGIDPLIKMAVMHYQFEAIHPFPDGNGRTGRILNLLYLVQAGLMDIPVLFLSRYIIGNKREYYLGLQKVTEQQDWENWVLFMLRAVESTAQQTFDQVKRILALMETVREKVHRELPGIYSKDLIEAIFRHPYTKIQFLVDANIAKRQTSSGYLQALAAHGVLVEKQMGREKYFINHALLAELAR</sequence>
<evidence type="ECO:0000256" key="3">
    <source>
        <dbReference type="PIRSR" id="PIRSR640198-2"/>
    </source>
</evidence>
<evidence type="ECO:0000256" key="1">
    <source>
        <dbReference type="PIRSR" id="PIRSR038925-1"/>
    </source>
</evidence>
<dbReference type="PROSITE" id="PS51459">
    <property type="entry name" value="FIDO"/>
    <property type="match status" value="1"/>
</dbReference>
<protein>
    <submittedName>
        <fullName evidence="5">Adenosine monophosphate-protein transferase SoFic</fullName>
        <ecNumber evidence="5">2.7.7.-</ecNumber>
    </submittedName>
</protein>
<dbReference type="Pfam" id="PF13784">
    <property type="entry name" value="Fic_N"/>
    <property type="match status" value="1"/>
</dbReference>
<dbReference type="InterPro" id="IPR025758">
    <property type="entry name" value="Fic/DOC_N"/>
</dbReference>
<feature type="active site" evidence="2">
    <location>
        <position position="206"/>
    </location>
</feature>
<keyword evidence="5" id="KW-0808">Transferase</keyword>
<dbReference type="InterPro" id="IPR026287">
    <property type="entry name" value="SoFic-like"/>
</dbReference>
<dbReference type="PANTHER" id="PTHR13504">
    <property type="entry name" value="FIDO DOMAIN-CONTAINING PROTEIN DDB_G0283145"/>
    <property type="match status" value="1"/>
</dbReference>
<feature type="binding site" evidence="3">
    <location>
        <begin position="248"/>
        <end position="249"/>
    </location>
    <ligand>
        <name>ATP</name>
        <dbReference type="ChEBI" id="CHEBI:30616"/>
    </ligand>
</feature>
<keyword evidence="5" id="KW-0548">Nucleotidyltransferase</keyword>
<name>A0A1E7WJF6_9BURK</name>
<reference evidence="6" key="1">
    <citation type="journal article" date="2016" name="Front. Microbiol.">
        <title>Molecular Keys to the Janthinobacterium and Duganella spp. Interaction with the Plant Pathogen Fusarium graminearum.</title>
        <authorList>
            <person name="Haack F.S."/>
            <person name="Poehlein A."/>
            <person name="Kroger C."/>
            <person name="Voigt C.A."/>
            <person name="Piepenbring M."/>
            <person name="Bode H.B."/>
            <person name="Daniel R."/>
            <person name="Schafer W."/>
            <person name="Streit W.R."/>
        </authorList>
    </citation>
    <scope>NUCLEOTIDE SEQUENCE [LARGE SCALE GENOMIC DNA]</scope>
    <source>
        <strain evidence="6">T54</strain>
    </source>
</reference>
<feature type="binding site" evidence="1">
    <location>
        <begin position="211"/>
        <end position="217"/>
    </location>
    <ligand>
        <name>ATP</name>
        <dbReference type="ChEBI" id="CHEBI:30616"/>
    </ligand>
</feature>
<dbReference type="Pfam" id="PF02661">
    <property type="entry name" value="Fic"/>
    <property type="match status" value="1"/>
</dbReference>
<dbReference type="InterPro" id="IPR003812">
    <property type="entry name" value="Fido"/>
</dbReference>
<accession>A0A1E7WJF6</accession>
<dbReference type="EC" id="2.7.7.-" evidence="5"/>
<comment type="caution">
    <text evidence="5">The sequence shown here is derived from an EMBL/GenBank/DDBJ whole genome shotgun (WGS) entry which is preliminary data.</text>
</comment>